<dbReference type="NCBIfam" id="TIGR02532">
    <property type="entry name" value="IV_pilin_GFxxxE"/>
    <property type="match status" value="1"/>
</dbReference>
<gene>
    <name evidence="1" type="ORF">DET45_101198</name>
</gene>
<protein>
    <submittedName>
        <fullName evidence="1">Prepilin-type N-terminal cleavage/methylation domain-containing protein</fullName>
    </submittedName>
</protein>
<evidence type="ECO:0000313" key="2">
    <source>
        <dbReference type="Proteomes" id="UP000246964"/>
    </source>
</evidence>
<proteinExistence type="predicted"/>
<organism evidence="1 2">
    <name type="scientific">Pseudidiomarina maritima</name>
    <dbReference type="NCBI Taxonomy" id="519453"/>
    <lineage>
        <taxon>Bacteria</taxon>
        <taxon>Pseudomonadati</taxon>
        <taxon>Pseudomonadota</taxon>
        <taxon>Gammaproteobacteria</taxon>
        <taxon>Alteromonadales</taxon>
        <taxon>Idiomarinaceae</taxon>
        <taxon>Pseudidiomarina</taxon>
    </lineage>
</organism>
<dbReference type="RefSeq" id="WP_110074834.1">
    <property type="nucleotide sequence ID" value="NZ_QGTT01000001.1"/>
</dbReference>
<keyword evidence="2" id="KW-1185">Reference proteome</keyword>
<dbReference type="InterPro" id="IPR012902">
    <property type="entry name" value="N_methyl_site"/>
</dbReference>
<name>A0A317QEK1_9GAMM</name>
<reference evidence="1 2" key="1">
    <citation type="submission" date="2018-05" db="EMBL/GenBank/DDBJ databases">
        <title>Freshwater and sediment microbial communities from various areas in North America, analyzing microbe dynamics in response to fracking.</title>
        <authorList>
            <person name="Lamendella R."/>
        </authorList>
    </citation>
    <scope>NUCLEOTIDE SEQUENCE [LARGE SCALE GENOMIC DNA]</scope>
    <source>
        <strain evidence="1 2">125B1</strain>
    </source>
</reference>
<dbReference type="EMBL" id="QGTT01000001">
    <property type="protein sequence ID" value="PWW16093.1"/>
    <property type="molecule type" value="Genomic_DNA"/>
</dbReference>
<dbReference type="InterPro" id="IPR045584">
    <property type="entry name" value="Pilin-like"/>
</dbReference>
<comment type="caution">
    <text evidence="1">The sequence shown here is derived from an EMBL/GenBank/DDBJ whole genome shotgun (WGS) entry which is preliminary data.</text>
</comment>
<dbReference type="Pfam" id="PF07963">
    <property type="entry name" value="N_methyl"/>
    <property type="match status" value="1"/>
</dbReference>
<evidence type="ECO:0000313" key="1">
    <source>
        <dbReference type="EMBL" id="PWW16093.1"/>
    </source>
</evidence>
<accession>A0A317QEK1</accession>
<dbReference type="SUPFAM" id="SSF54523">
    <property type="entry name" value="Pili subunits"/>
    <property type="match status" value="1"/>
</dbReference>
<sequence>MLTSHLRSHGFSMIELVLALALLAVLASAAVLGLQHWRQAAFKQDPPWSDAQLLQLQQQLRAHRQFLLVRAALVDPT</sequence>
<dbReference type="Proteomes" id="UP000246964">
    <property type="component" value="Unassembled WGS sequence"/>
</dbReference>
<dbReference type="AlphaFoldDB" id="A0A317QEK1"/>